<feature type="transmembrane region" description="Helical" evidence="1">
    <location>
        <begin position="144"/>
        <end position="163"/>
    </location>
</feature>
<dbReference type="InterPro" id="IPR046740">
    <property type="entry name" value="DUF6790"/>
</dbReference>
<keyword evidence="1" id="KW-1133">Transmembrane helix</keyword>
<proteinExistence type="predicted"/>
<comment type="caution">
    <text evidence="2">The sequence shown here is derived from an EMBL/GenBank/DDBJ whole genome shotgun (WGS) entry which is preliminary data.</text>
</comment>
<evidence type="ECO:0000313" key="3">
    <source>
        <dbReference type="Proteomes" id="UP000318878"/>
    </source>
</evidence>
<protein>
    <recommendedName>
        <fullName evidence="4">DoxX</fullName>
    </recommendedName>
</protein>
<feature type="transmembrane region" description="Helical" evidence="1">
    <location>
        <begin position="12"/>
        <end position="33"/>
    </location>
</feature>
<feature type="transmembrane region" description="Helical" evidence="1">
    <location>
        <begin position="45"/>
        <end position="63"/>
    </location>
</feature>
<dbReference type="EMBL" id="SJPF01000004">
    <property type="protein sequence ID" value="TWT31926.1"/>
    <property type="molecule type" value="Genomic_DNA"/>
</dbReference>
<evidence type="ECO:0008006" key="4">
    <source>
        <dbReference type="Google" id="ProtNLM"/>
    </source>
</evidence>
<organism evidence="2 3">
    <name type="scientific">Blastopirellula retiformator</name>
    <dbReference type="NCBI Taxonomy" id="2527970"/>
    <lineage>
        <taxon>Bacteria</taxon>
        <taxon>Pseudomonadati</taxon>
        <taxon>Planctomycetota</taxon>
        <taxon>Planctomycetia</taxon>
        <taxon>Pirellulales</taxon>
        <taxon>Pirellulaceae</taxon>
        <taxon>Blastopirellula</taxon>
    </lineage>
</organism>
<dbReference type="Proteomes" id="UP000318878">
    <property type="component" value="Unassembled WGS sequence"/>
</dbReference>
<keyword evidence="1" id="KW-0472">Membrane</keyword>
<feature type="transmembrane region" description="Helical" evidence="1">
    <location>
        <begin position="83"/>
        <end position="102"/>
    </location>
</feature>
<dbReference type="RefSeq" id="WP_222434908.1">
    <property type="nucleotide sequence ID" value="NZ_SJPF01000004.1"/>
</dbReference>
<evidence type="ECO:0000313" key="2">
    <source>
        <dbReference type="EMBL" id="TWT31926.1"/>
    </source>
</evidence>
<sequence length="183" mass="20040">MIGTILRLALSNYPVTFLVLGLICAAISLVCQPKPLTRQVVFEKLLAYYCLSAVGFFYIYNFVMHVFFGEFAAKYIGWADSPFQLEVGFASLGFGLVGLLAFRPDFGLRLAANVGPACFMWGAAAGHVYQMVVHHNFAPGNAGTMFWADIFLPMIGFFFLAGWRMTATTQQSKGRGEAFASSG</sequence>
<feature type="transmembrane region" description="Helical" evidence="1">
    <location>
        <begin position="114"/>
        <end position="132"/>
    </location>
</feature>
<dbReference type="Pfam" id="PF20589">
    <property type="entry name" value="DUF6790"/>
    <property type="match status" value="1"/>
</dbReference>
<dbReference type="AlphaFoldDB" id="A0A5C5UZW3"/>
<keyword evidence="1" id="KW-0812">Transmembrane</keyword>
<keyword evidence="3" id="KW-1185">Reference proteome</keyword>
<evidence type="ECO:0000256" key="1">
    <source>
        <dbReference type="SAM" id="Phobius"/>
    </source>
</evidence>
<gene>
    <name evidence="2" type="ORF">Enr8_38520</name>
</gene>
<reference evidence="2 3" key="1">
    <citation type="submission" date="2019-02" db="EMBL/GenBank/DDBJ databases">
        <title>Deep-cultivation of Planctomycetes and their phenomic and genomic characterization uncovers novel biology.</title>
        <authorList>
            <person name="Wiegand S."/>
            <person name="Jogler M."/>
            <person name="Boedeker C."/>
            <person name="Pinto D."/>
            <person name="Vollmers J."/>
            <person name="Rivas-Marin E."/>
            <person name="Kohn T."/>
            <person name="Peeters S.H."/>
            <person name="Heuer A."/>
            <person name="Rast P."/>
            <person name="Oberbeckmann S."/>
            <person name="Bunk B."/>
            <person name="Jeske O."/>
            <person name="Meyerdierks A."/>
            <person name="Storesund J.E."/>
            <person name="Kallscheuer N."/>
            <person name="Luecker S."/>
            <person name="Lage O.M."/>
            <person name="Pohl T."/>
            <person name="Merkel B.J."/>
            <person name="Hornburger P."/>
            <person name="Mueller R.-W."/>
            <person name="Bruemmer F."/>
            <person name="Labrenz M."/>
            <person name="Spormann A.M."/>
            <person name="Op Den Camp H."/>
            <person name="Overmann J."/>
            <person name="Amann R."/>
            <person name="Jetten M.S.M."/>
            <person name="Mascher T."/>
            <person name="Medema M.H."/>
            <person name="Devos D.P."/>
            <person name="Kaster A.-K."/>
            <person name="Ovreas L."/>
            <person name="Rohde M."/>
            <person name="Galperin M.Y."/>
            <person name="Jogler C."/>
        </authorList>
    </citation>
    <scope>NUCLEOTIDE SEQUENCE [LARGE SCALE GENOMIC DNA]</scope>
    <source>
        <strain evidence="2 3">Enr8</strain>
    </source>
</reference>
<accession>A0A5C5UZW3</accession>
<name>A0A5C5UZW3_9BACT</name>